<evidence type="ECO:0000256" key="1">
    <source>
        <dbReference type="SAM" id="MobiDB-lite"/>
    </source>
</evidence>
<dbReference type="PANTHER" id="PTHR30461">
    <property type="entry name" value="DNA-INVERTASE FROM LAMBDOID PROPHAGE"/>
    <property type="match status" value="1"/>
</dbReference>
<comment type="caution">
    <text evidence="3">The sequence shown here is derived from an EMBL/GenBank/DDBJ whole genome shotgun (WGS) entry which is preliminary data.</text>
</comment>
<feature type="domain" description="Resolvase/invertase-type recombinase catalytic" evidence="2">
    <location>
        <begin position="12"/>
        <end position="162"/>
    </location>
</feature>
<dbReference type="EMBL" id="JAHYBZ010000002">
    <property type="protein sequence ID" value="MBW6397487.1"/>
    <property type="molecule type" value="Genomic_DNA"/>
</dbReference>
<dbReference type="Gene3D" id="3.40.50.1390">
    <property type="entry name" value="Resolvase, N-terminal catalytic domain"/>
    <property type="match status" value="1"/>
</dbReference>
<dbReference type="Proteomes" id="UP001196565">
    <property type="component" value="Unassembled WGS sequence"/>
</dbReference>
<dbReference type="Pfam" id="PF00239">
    <property type="entry name" value="Resolvase"/>
    <property type="match status" value="1"/>
</dbReference>
<sequence>MAGTRKRGERVKALAYLRTSSATNVEGDSAERQRVAIRAYADRAGLDVVAEFYDAAVSGADPLENRPGFAAMLDRIEGNGVRVVLVEDPSRLARGVVVQELGLLLMQRRGVRVLAANGDDLTNSDDPGRVAMRQMAGVFAEFEKARLVAKLRGARDRLSAQAGRRVEGRKPILTGEALALARRLRRRNPVTGQRRSLRDIAAALAKAGHVRTDGRPHGPETLRQALSRPAAAPAPASKEPSP</sequence>
<evidence type="ECO:0000259" key="2">
    <source>
        <dbReference type="PROSITE" id="PS51736"/>
    </source>
</evidence>
<dbReference type="InterPro" id="IPR036162">
    <property type="entry name" value="Resolvase-like_N_sf"/>
</dbReference>
<proteinExistence type="predicted"/>
<accession>A0ABS7A6T8</accession>
<organism evidence="3 4">
    <name type="scientific">Roseomonas alba</name>
    <dbReference type="NCBI Taxonomy" id="2846776"/>
    <lineage>
        <taxon>Bacteria</taxon>
        <taxon>Pseudomonadati</taxon>
        <taxon>Pseudomonadota</taxon>
        <taxon>Alphaproteobacteria</taxon>
        <taxon>Acetobacterales</taxon>
        <taxon>Roseomonadaceae</taxon>
        <taxon>Roseomonas</taxon>
    </lineage>
</organism>
<gene>
    <name evidence="3" type="ORF">KPL78_06495</name>
</gene>
<dbReference type="InterPro" id="IPR006119">
    <property type="entry name" value="Resolv_N"/>
</dbReference>
<name>A0ABS7A6T8_9PROT</name>
<dbReference type="PANTHER" id="PTHR30461:SF23">
    <property type="entry name" value="DNA RECOMBINASE-RELATED"/>
    <property type="match status" value="1"/>
</dbReference>
<feature type="compositionally biased region" description="Basic and acidic residues" evidence="1">
    <location>
        <begin position="210"/>
        <end position="220"/>
    </location>
</feature>
<evidence type="ECO:0000313" key="4">
    <source>
        <dbReference type="Proteomes" id="UP001196565"/>
    </source>
</evidence>
<reference evidence="3 4" key="1">
    <citation type="submission" date="2021-07" db="EMBL/GenBank/DDBJ databases">
        <authorList>
            <person name="So Y."/>
        </authorList>
    </citation>
    <scope>NUCLEOTIDE SEQUENCE [LARGE SCALE GENOMIC DNA]</scope>
    <source>
        <strain evidence="3 4">HJA6</strain>
    </source>
</reference>
<dbReference type="SUPFAM" id="SSF53041">
    <property type="entry name" value="Resolvase-like"/>
    <property type="match status" value="1"/>
</dbReference>
<dbReference type="PROSITE" id="PS51736">
    <property type="entry name" value="RECOMBINASES_3"/>
    <property type="match status" value="1"/>
</dbReference>
<feature type="compositionally biased region" description="Low complexity" evidence="1">
    <location>
        <begin position="225"/>
        <end position="242"/>
    </location>
</feature>
<keyword evidence="4" id="KW-1185">Reference proteome</keyword>
<protein>
    <submittedName>
        <fullName evidence="3">Recombinase family protein</fullName>
    </submittedName>
</protein>
<dbReference type="InterPro" id="IPR050639">
    <property type="entry name" value="SSR_resolvase"/>
</dbReference>
<evidence type="ECO:0000313" key="3">
    <source>
        <dbReference type="EMBL" id="MBW6397487.1"/>
    </source>
</evidence>
<dbReference type="SMART" id="SM00857">
    <property type="entry name" value="Resolvase"/>
    <property type="match status" value="1"/>
</dbReference>
<feature type="region of interest" description="Disordered" evidence="1">
    <location>
        <begin position="207"/>
        <end position="242"/>
    </location>
</feature>
<dbReference type="CDD" id="cd00338">
    <property type="entry name" value="Ser_Recombinase"/>
    <property type="match status" value="1"/>
</dbReference>